<dbReference type="InterPro" id="IPR025705">
    <property type="entry name" value="Beta_hexosaminidase_sua/sub"/>
</dbReference>
<dbReference type="Gene3D" id="3.20.20.80">
    <property type="entry name" value="Glycosidases"/>
    <property type="match status" value="1"/>
</dbReference>
<dbReference type="Gene3D" id="3.30.379.10">
    <property type="entry name" value="Chitobiase/beta-hexosaminidase domain 2-like"/>
    <property type="match status" value="1"/>
</dbReference>
<dbReference type="PANTHER" id="PTHR22600:SF26">
    <property type="entry name" value="BETA-N-ACETYLHEXOSAMINIDASE"/>
    <property type="match status" value="1"/>
</dbReference>
<protein>
    <recommendedName>
        <fullName evidence="7">Beta-hexosaminidase</fullName>
        <ecNumber evidence="7">3.2.1.52</ecNumber>
    </recommendedName>
</protein>
<gene>
    <name evidence="10" type="ORF">JYU34_008965</name>
</gene>
<evidence type="ECO:0000256" key="6">
    <source>
        <dbReference type="ARBA" id="ARBA00023295"/>
    </source>
</evidence>
<evidence type="ECO:0000313" key="11">
    <source>
        <dbReference type="Proteomes" id="UP000823941"/>
    </source>
</evidence>
<keyword evidence="3" id="KW-0732">Signal</keyword>
<keyword evidence="4 7" id="KW-0378">Hydrolase</keyword>
<keyword evidence="5" id="KW-0325">Glycoprotein</keyword>
<comment type="catalytic activity">
    <reaction evidence="1 7">
        <text>Hydrolysis of terminal non-reducing N-acetyl-D-hexosamine residues in N-acetyl-beta-D-hexosaminides.</text>
        <dbReference type="EC" id="3.2.1.52"/>
    </reaction>
</comment>
<dbReference type="Pfam" id="PF00728">
    <property type="entry name" value="Glyco_hydro_20"/>
    <property type="match status" value="1"/>
</dbReference>
<dbReference type="PIRSF" id="PIRSF001093">
    <property type="entry name" value="B-hxosamndse_ab_euk"/>
    <property type="match status" value="1"/>
</dbReference>
<evidence type="ECO:0000256" key="7">
    <source>
        <dbReference type="PIRNR" id="PIRNR001093"/>
    </source>
</evidence>
<keyword evidence="6 7" id="KW-0326">Glycosidase</keyword>
<dbReference type="PRINTS" id="PR00738">
    <property type="entry name" value="GLHYDRLASE20"/>
</dbReference>
<proteinExistence type="inferred from homology"/>
<dbReference type="Pfam" id="PF14845">
    <property type="entry name" value="Glycohydro_20b2"/>
    <property type="match status" value="1"/>
</dbReference>
<comment type="caution">
    <text evidence="10">The sequence shown here is derived from an EMBL/GenBank/DDBJ whole genome shotgun (WGS) entry which is preliminary data.</text>
</comment>
<evidence type="ECO:0000256" key="5">
    <source>
        <dbReference type="ARBA" id="ARBA00023180"/>
    </source>
</evidence>
<sequence>MHTTPSHPNTIRSWACDNGKCYKTASSSEDGALTLDSCKMFCNPFGILWPRPTGEVDLGSHLAKINVDNITIVSAKSGPSNDLLEEASERFSRLVRSVIPEGSTPRRKGKALNIYVNNRTPYVKELSLEVDESYELIIKPVDDDVINASVTANTFFGVRHGLETLSQLIIYDDIRDHLLITRDVVIEDQPMYPYRSVLLDTARNYISISTIKRTLDAMATVKLNTLHWHLTDSHSFPFESARRPNMSRNGAYSPKKVYTKEMIKSLVQYATARGIRIIPEISTPGHVGEGWDPHLLLCFKTERWFHYCKTPPCGQLNPISEEVYDVLEDLYRDIADSFQTDLFHMGGQEISMSCWNSSGQIQQYMLDRRWGLSETSYIWLWNLFQARARERVFRAFGRKLPIILWTSDLTDTSFVEKYLTITEHIIQVATGNSQQIKNLLQKGYKLIISNQDALFLDCGFSAWIKTADSDANRCPPFIPWQKVYENSPARMAGTFEDQIVGSEVVIWTDQVDASALDSRLWPRAGAFAERVWAEPDAKWTDVEDRFYRMRDRLVKIGVQAEAVKPEWCFQNEAYCNHPVSGYKRPTTTAEENSTLGLWGGRILSNIAKTADSYYNKLRTLAKKRFSTY</sequence>
<reference evidence="10 11" key="1">
    <citation type="submission" date="2021-06" db="EMBL/GenBank/DDBJ databases">
        <title>A haploid diamondback moth (Plutella xylostella L.) genome assembly resolves 31 chromosomes and identifies a diamide resistance mutation.</title>
        <authorList>
            <person name="Ward C.M."/>
            <person name="Perry K.D."/>
            <person name="Baker G."/>
            <person name="Powis K."/>
            <person name="Heckel D.G."/>
            <person name="Baxter S.W."/>
        </authorList>
    </citation>
    <scope>NUCLEOTIDE SEQUENCE [LARGE SCALE GENOMIC DNA]</scope>
    <source>
        <strain evidence="10 11">LV</strain>
        <tissue evidence="10">Single pupa</tissue>
    </source>
</reference>
<evidence type="ECO:0000313" key="10">
    <source>
        <dbReference type="EMBL" id="KAG7306341.1"/>
    </source>
</evidence>
<evidence type="ECO:0000256" key="3">
    <source>
        <dbReference type="ARBA" id="ARBA00022729"/>
    </source>
</evidence>
<dbReference type="SUPFAM" id="SSF51445">
    <property type="entry name" value="(Trans)glycosidases"/>
    <property type="match status" value="1"/>
</dbReference>
<organism evidence="10 11">
    <name type="scientific">Plutella xylostella</name>
    <name type="common">Diamondback moth</name>
    <name type="synonym">Plutella maculipennis</name>
    <dbReference type="NCBI Taxonomy" id="51655"/>
    <lineage>
        <taxon>Eukaryota</taxon>
        <taxon>Metazoa</taxon>
        <taxon>Ecdysozoa</taxon>
        <taxon>Arthropoda</taxon>
        <taxon>Hexapoda</taxon>
        <taxon>Insecta</taxon>
        <taxon>Pterygota</taxon>
        <taxon>Neoptera</taxon>
        <taxon>Endopterygota</taxon>
        <taxon>Lepidoptera</taxon>
        <taxon>Glossata</taxon>
        <taxon>Ditrysia</taxon>
        <taxon>Yponomeutoidea</taxon>
        <taxon>Plutellidae</taxon>
        <taxon>Plutella</taxon>
    </lineage>
</organism>
<dbReference type="InterPro" id="IPR029018">
    <property type="entry name" value="Hex-like_dom2"/>
</dbReference>
<keyword evidence="11" id="KW-1185">Reference proteome</keyword>
<evidence type="ECO:0000256" key="2">
    <source>
        <dbReference type="ARBA" id="ARBA00006285"/>
    </source>
</evidence>
<feature type="domain" description="Glycoside hydrolase family 20 catalytic" evidence="8">
    <location>
        <begin position="192"/>
        <end position="534"/>
    </location>
</feature>
<dbReference type="InterPro" id="IPR015883">
    <property type="entry name" value="Glyco_hydro_20_cat"/>
</dbReference>
<evidence type="ECO:0000259" key="8">
    <source>
        <dbReference type="Pfam" id="PF00728"/>
    </source>
</evidence>
<feature type="domain" description="Beta-hexosaminidase eukaryotic type N-terminal" evidence="9">
    <location>
        <begin position="48"/>
        <end position="168"/>
    </location>
</feature>
<dbReference type="EMBL" id="JAHIBW010000012">
    <property type="protein sequence ID" value="KAG7306341.1"/>
    <property type="molecule type" value="Genomic_DNA"/>
</dbReference>
<evidence type="ECO:0000256" key="4">
    <source>
        <dbReference type="ARBA" id="ARBA00022801"/>
    </source>
</evidence>
<dbReference type="Proteomes" id="UP000823941">
    <property type="component" value="Chromosome 12"/>
</dbReference>
<dbReference type="SUPFAM" id="SSF55545">
    <property type="entry name" value="beta-N-acetylhexosaminidase-like domain"/>
    <property type="match status" value="1"/>
</dbReference>
<name>A0ABQ7QM80_PLUXY</name>
<evidence type="ECO:0000256" key="1">
    <source>
        <dbReference type="ARBA" id="ARBA00001231"/>
    </source>
</evidence>
<dbReference type="PANTHER" id="PTHR22600">
    <property type="entry name" value="BETA-HEXOSAMINIDASE"/>
    <property type="match status" value="1"/>
</dbReference>
<accession>A0ABQ7QM80</accession>
<dbReference type="InterPro" id="IPR017853">
    <property type="entry name" value="GH"/>
</dbReference>
<evidence type="ECO:0000259" key="9">
    <source>
        <dbReference type="Pfam" id="PF14845"/>
    </source>
</evidence>
<dbReference type="InterPro" id="IPR029019">
    <property type="entry name" value="HEX_eukaryotic_N"/>
</dbReference>
<comment type="similarity">
    <text evidence="2 7">Belongs to the glycosyl hydrolase 20 family.</text>
</comment>
<dbReference type="EC" id="3.2.1.52" evidence="7"/>